<dbReference type="RefSeq" id="WP_308865418.1">
    <property type="nucleotide sequence ID" value="NZ_JAVHUL010000043.1"/>
</dbReference>
<evidence type="ECO:0000313" key="2">
    <source>
        <dbReference type="EMBL" id="MDQ7918424.1"/>
    </source>
</evidence>
<dbReference type="Pfam" id="PF07977">
    <property type="entry name" value="FabA"/>
    <property type="match status" value="1"/>
</dbReference>
<dbReference type="InterPro" id="IPR029069">
    <property type="entry name" value="HotDog_dom_sf"/>
</dbReference>
<dbReference type="PANTHER" id="PTHR30272:SF1">
    <property type="entry name" value="3-HYDROXYACYL-[ACYL-CARRIER-PROTEIN] DEHYDRATASE"/>
    <property type="match status" value="1"/>
</dbReference>
<sequence length="150" mass="17179">MINPEEIIAQLPYTKPFLFVDEIESVNEEEITGNYHFPKDSYFYKGHFKDSPVTPGVILTECAAQIGVVCLGIFLGADEEQNAVEEKVQIALTSTAMDFYIPVFPGERVYVRAKKMYFRFNKLKCEVKMYNEEEKLICKGEIAGMMNLKL</sequence>
<evidence type="ECO:0000256" key="1">
    <source>
        <dbReference type="ARBA" id="ARBA00023239"/>
    </source>
</evidence>
<reference evidence="2 3" key="1">
    <citation type="submission" date="2023-08" db="EMBL/GenBank/DDBJ databases">
        <title>Mesonia sp. MT50, isolated from deep-sea sediment of the Mariana Trench.</title>
        <authorList>
            <person name="Fu H."/>
        </authorList>
    </citation>
    <scope>NUCLEOTIDE SEQUENCE [LARGE SCALE GENOMIC DNA]</scope>
    <source>
        <strain evidence="2 3">MT50</strain>
    </source>
</reference>
<dbReference type="Gene3D" id="3.10.129.10">
    <property type="entry name" value="Hotdog Thioesterase"/>
    <property type="match status" value="1"/>
</dbReference>
<dbReference type="Proteomes" id="UP001230915">
    <property type="component" value="Unassembled WGS sequence"/>
</dbReference>
<organism evidence="2 3">
    <name type="scientific">Mesonia profundi</name>
    <dbReference type="NCBI Taxonomy" id="3070998"/>
    <lineage>
        <taxon>Bacteria</taxon>
        <taxon>Pseudomonadati</taxon>
        <taxon>Bacteroidota</taxon>
        <taxon>Flavobacteriia</taxon>
        <taxon>Flavobacteriales</taxon>
        <taxon>Flavobacteriaceae</taxon>
        <taxon>Mesonia</taxon>
    </lineage>
</organism>
<proteinExistence type="predicted"/>
<protein>
    <submittedName>
        <fullName evidence="2">Hydroxymyristoyl-ACP dehydratase</fullName>
    </submittedName>
</protein>
<evidence type="ECO:0000313" key="3">
    <source>
        <dbReference type="Proteomes" id="UP001230915"/>
    </source>
</evidence>
<name>A0ABU1A3Y9_9FLAO</name>
<accession>A0ABU1A3Y9</accession>
<dbReference type="EMBL" id="JAVHUL010000043">
    <property type="protein sequence ID" value="MDQ7918424.1"/>
    <property type="molecule type" value="Genomic_DNA"/>
</dbReference>
<comment type="caution">
    <text evidence="2">The sequence shown here is derived from an EMBL/GenBank/DDBJ whole genome shotgun (WGS) entry which is preliminary data.</text>
</comment>
<dbReference type="InterPro" id="IPR013114">
    <property type="entry name" value="FabA_FabZ"/>
</dbReference>
<keyword evidence="1" id="KW-0456">Lyase</keyword>
<gene>
    <name evidence="2" type="ORF">RBU60_12660</name>
</gene>
<dbReference type="PANTHER" id="PTHR30272">
    <property type="entry name" value="3-HYDROXYACYL-[ACYL-CARRIER-PROTEIN] DEHYDRATASE"/>
    <property type="match status" value="1"/>
</dbReference>
<keyword evidence="3" id="KW-1185">Reference proteome</keyword>
<dbReference type="SUPFAM" id="SSF54637">
    <property type="entry name" value="Thioesterase/thiol ester dehydrase-isomerase"/>
    <property type="match status" value="1"/>
</dbReference>